<evidence type="ECO:0000256" key="7">
    <source>
        <dbReference type="ARBA" id="ARBA00023065"/>
    </source>
</evidence>
<feature type="transmembrane region" description="Helical" evidence="11">
    <location>
        <begin position="946"/>
        <end position="968"/>
    </location>
</feature>
<evidence type="ECO:0000256" key="6">
    <source>
        <dbReference type="ARBA" id="ARBA00022989"/>
    </source>
</evidence>
<dbReference type="Proteomes" id="UP000193244">
    <property type="component" value="Unassembled WGS sequence"/>
</dbReference>
<evidence type="ECO:0000256" key="10">
    <source>
        <dbReference type="SAM" id="MobiDB-lite"/>
    </source>
</evidence>
<feature type="transmembrane region" description="Helical" evidence="11">
    <location>
        <begin position="906"/>
        <end position="926"/>
    </location>
</feature>
<dbReference type="InterPro" id="IPR046806">
    <property type="entry name" value="MrpA_C/MbhE"/>
</dbReference>
<feature type="transmembrane region" description="Helical" evidence="11">
    <location>
        <begin position="75"/>
        <end position="93"/>
    </location>
</feature>
<feature type="transmembrane region" description="Helical" evidence="11">
    <location>
        <begin position="105"/>
        <end position="122"/>
    </location>
</feature>
<evidence type="ECO:0000259" key="13">
    <source>
        <dbReference type="Pfam" id="PF00662"/>
    </source>
</evidence>
<evidence type="ECO:0000256" key="3">
    <source>
        <dbReference type="ARBA" id="ARBA00022449"/>
    </source>
</evidence>
<feature type="transmembrane region" description="Helical" evidence="11">
    <location>
        <begin position="606"/>
        <end position="623"/>
    </location>
</feature>
<feature type="domain" description="Na+/H+ antiporter MnhB subunit-related protein" evidence="14">
    <location>
        <begin position="842"/>
        <end position="965"/>
    </location>
</feature>
<dbReference type="RefSeq" id="WP_085484353.1">
    <property type="nucleotide sequence ID" value="NZ_FXAY01000002.1"/>
</dbReference>
<keyword evidence="6 11" id="KW-1133">Transmembrane helix</keyword>
<gene>
    <name evidence="17" type="ORF">SAMN06296010_1389</name>
</gene>
<evidence type="ECO:0000259" key="15">
    <source>
        <dbReference type="Pfam" id="PF13244"/>
    </source>
</evidence>
<dbReference type="GO" id="GO:0005886">
    <property type="term" value="C:plasma membrane"/>
    <property type="evidence" value="ECO:0007669"/>
    <property type="project" value="UniProtKB-SubCell"/>
</dbReference>
<comment type="subcellular location">
    <subcellularLocation>
        <location evidence="1">Cell membrane</location>
        <topology evidence="1">Multi-pass membrane protein</topology>
    </subcellularLocation>
    <subcellularLocation>
        <location evidence="9">Membrane</location>
        <topology evidence="9">Multi-pass membrane protein</topology>
    </subcellularLocation>
</comment>
<feature type="transmembrane region" description="Helical" evidence="11">
    <location>
        <begin position="407"/>
        <end position="429"/>
    </location>
</feature>
<feature type="transmembrane region" description="Helical" evidence="11">
    <location>
        <begin position="751"/>
        <end position="770"/>
    </location>
</feature>
<feature type="transmembrane region" description="Helical" evidence="11">
    <location>
        <begin position="572"/>
        <end position="594"/>
    </location>
</feature>
<feature type="transmembrane region" description="Helical" evidence="11">
    <location>
        <begin position="655"/>
        <end position="674"/>
    </location>
</feature>
<feature type="transmembrane region" description="Helical" evidence="11">
    <location>
        <begin position="267"/>
        <end position="287"/>
    </location>
</feature>
<dbReference type="InterPro" id="IPR007182">
    <property type="entry name" value="MnhB"/>
</dbReference>
<evidence type="ECO:0000256" key="8">
    <source>
        <dbReference type="ARBA" id="ARBA00023136"/>
    </source>
</evidence>
<feature type="domain" description="NADH:quinone oxidoreductase/Mrp antiporter transmembrane" evidence="12">
    <location>
        <begin position="125"/>
        <end position="397"/>
    </location>
</feature>
<sequence length="1022" mass="107090">MIISLVGFALAGLVLPSLTARFGPRMFVVAAAVPAAVFAWLLLQIPAVVRGETPTELHPWVPQLDLALAFRLDPLSLTMALIVTGVGALVVLYCGRYFRRGEDGLGRFSGVLLAFAGAMFGLVVSDDIYVLFMFWEATTVFSYLLIGQYTAKRKSRGAALQALLVTTAGGLAMLVGVVILAVESGTTRVSEIVADPPQASGLITVAVLLVLAGALSKSAQVPLHFWLPSAMAAPTPVSAYLHAAAMVKAGIFLIALLVPAFGETPGWRPLLVGIGVLTMLVGGWRALRQHDLKLLLAYGTVSQLGFLTVVVGYGTRNAALAGITLITGHALFKATLFLVVGIIDNRLGTRDLRKISGLGRQAPLLAVVATLAAASMAGLPPMLGFVAKEAVFTALLEDAEHGAPLGLVALIGVALGSVLTVAYTARFLWGAFASKPGIEPAEFVHEHVDFLVSPAILAVMSLGLGIASPLLDPLFGQYADTVPPLSGEASAVSAETPDAAHLALWHGLEPALGISAVTLVLGLALFAARTRISAIQGRVPALIDSARGYSRIVHLVDRGAVRLTRLTQTGSLPIYVATILVVLVAAVGTALALVGELPGSFRPWDSPAQLPIAIVMGVATIAAARAHKRFMAVVLVGVTGYGMAALFALQGAADLALTQALVETVTLVTFVLVLRRLPSAIGQDHGRRHRIVRAVIGVSVGILMSVVAVVALGSRIAEPISLRFPELAYEGGHGRNVVNVLLVDIRGWDTLGEMSVLVVAATGVASLVFLSRRSSDMPRLGPETERPRWFAHRKRMAEAPIEATTSAGATPDGAAPSQEKGNQRTPWLLAGKTLAPENRSIILEVVVRLLFHSAIIVSVYLLFAGHNIPGGGFAGGLVAGLAFVARYLAAGRFELGEAAPIDAGKLLGFGVLFAGGTALVPIFFGVDALTSTWFEAELPVIGHIEFVTSTLFDIGVYLVVVGLALDILRSLGAEIDRQQEEDHGDESSPDDGIPGAHEVNTLSHTPDEPTPDTPPTTERSPR</sequence>
<evidence type="ECO:0000256" key="2">
    <source>
        <dbReference type="ARBA" id="ARBA00022448"/>
    </source>
</evidence>
<dbReference type="STRING" id="150121.SAMN06296010_1389"/>
<evidence type="ECO:0000256" key="1">
    <source>
        <dbReference type="ARBA" id="ARBA00004651"/>
    </source>
</evidence>
<evidence type="ECO:0000256" key="9">
    <source>
        <dbReference type="RuleBase" id="RU000320"/>
    </source>
</evidence>
<feature type="transmembrane region" description="Helical" evidence="11">
    <location>
        <begin position="294"/>
        <end position="313"/>
    </location>
</feature>
<keyword evidence="3" id="KW-0050">Antiport</keyword>
<dbReference type="Pfam" id="PF04039">
    <property type="entry name" value="MnhB"/>
    <property type="match status" value="1"/>
</dbReference>
<keyword evidence="2" id="KW-0813">Transport</keyword>
<dbReference type="InterPro" id="IPR001750">
    <property type="entry name" value="ND/Mrp_TM"/>
</dbReference>
<feature type="transmembrane region" description="Helical" evidence="11">
    <location>
        <begin position="511"/>
        <end position="528"/>
    </location>
</feature>
<feature type="domain" description="NADH-Ubiquinone oxidoreductase (complex I) chain 5 N-terminal" evidence="13">
    <location>
        <begin position="63"/>
        <end position="108"/>
    </location>
</feature>
<feature type="transmembrane region" description="Helical" evidence="11">
    <location>
        <begin position="630"/>
        <end position="649"/>
    </location>
</feature>
<dbReference type="Pfam" id="PF13244">
    <property type="entry name" value="MbhD"/>
    <property type="match status" value="1"/>
</dbReference>
<dbReference type="InterPro" id="IPR001516">
    <property type="entry name" value="Proton_antipo_N"/>
</dbReference>
<proteinExistence type="predicted"/>
<feature type="transmembrane region" description="Helical" evidence="11">
    <location>
        <begin position="364"/>
        <end position="387"/>
    </location>
</feature>
<keyword evidence="4" id="KW-1003">Cell membrane</keyword>
<dbReference type="Pfam" id="PF00361">
    <property type="entry name" value="Proton_antipo_M"/>
    <property type="match status" value="1"/>
</dbReference>
<evidence type="ECO:0000259" key="16">
    <source>
        <dbReference type="Pfam" id="PF20501"/>
    </source>
</evidence>
<dbReference type="Pfam" id="PF00662">
    <property type="entry name" value="Proton_antipo_N"/>
    <property type="match status" value="1"/>
</dbReference>
<feature type="transmembrane region" description="Helical" evidence="11">
    <location>
        <begin position="841"/>
        <end position="862"/>
    </location>
</feature>
<organism evidence="17 18">
    <name type="scientific">Agreia pratensis</name>
    <dbReference type="NCBI Taxonomy" id="150121"/>
    <lineage>
        <taxon>Bacteria</taxon>
        <taxon>Bacillati</taxon>
        <taxon>Actinomycetota</taxon>
        <taxon>Actinomycetes</taxon>
        <taxon>Micrococcales</taxon>
        <taxon>Microbacteriaceae</taxon>
        <taxon>Agreia</taxon>
    </lineage>
</organism>
<accession>A0A1X7JG66</accession>
<dbReference type="PANTHER" id="PTHR43373">
    <property type="entry name" value="NA(+)/H(+) ANTIPORTER SUBUNIT"/>
    <property type="match status" value="1"/>
</dbReference>
<dbReference type="NCBIfam" id="NF009284">
    <property type="entry name" value="PRK12644.1"/>
    <property type="match status" value="1"/>
</dbReference>
<evidence type="ECO:0000256" key="11">
    <source>
        <dbReference type="SAM" id="Phobius"/>
    </source>
</evidence>
<evidence type="ECO:0000259" key="12">
    <source>
        <dbReference type="Pfam" id="PF00361"/>
    </source>
</evidence>
<dbReference type="Pfam" id="PF20501">
    <property type="entry name" value="MbhE"/>
    <property type="match status" value="1"/>
</dbReference>
<evidence type="ECO:0000259" key="14">
    <source>
        <dbReference type="Pfam" id="PF04039"/>
    </source>
</evidence>
<evidence type="ECO:0000313" key="18">
    <source>
        <dbReference type="Proteomes" id="UP000193244"/>
    </source>
</evidence>
<feature type="domain" description="MrpA C-terminal/MbhD" evidence="15">
    <location>
        <begin position="615"/>
        <end position="678"/>
    </location>
</feature>
<keyword evidence="5 9" id="KW-0812">Transmembrane</keyword>
<keyword evidence="8 11" id="KW-0472">Membrane</keyword>
<dbReference type="OrthoDB" id="9811798at2"/>
<feature type="transmembrane region" description="Helical" evidence="11">
    <location>
        <begin position="239"/>
        <end position="261"/>
    </location>
</feature>
<feature type="transmembrane region" description="Helical" evidence="11">
    <location>
        <begin position="202"/>
        <end position="227"/>
    </location>
</feature>
<name>A0A1X7JG66_9MICO</name>
<protein>
    <submittedName>
        <fullName evidence="17">Multisubunit sodium/proton antiporter, MrpA subunit /multisubunit sodium/proton antiporter, MrpB subunit</fullName>
    </submittedName>
</protein>
<dbReference type="GO" id="GO:0015297">
    <property type="term" value="F:antiporter activity"/>
    <property type="evidence" value="ECO:0007669"/>
    <property type="project" value="UniProtKB-KW"/>
</dbReference>
<feature type="transmembrane region" description="Helical" evidence="11">
    <location>
        <begin position="450"/>
        <end position="471"/>
    </location>
</feature>
<feature type="region of interest" description="Disordered" evidence="10">
    <location>
        <begin position="977"/>
        <end position="1022"/>
    </location>
</feature>
<feature type="transmembrane region" description="Helical" evidence="11">
    <location>
        <begin position="868"/>
        <end position="885"/>
    </location>
</feature>
<keyword evidence="7" id="KW-0406">Ion transport</keyword>
<reference evidence="18" key="1">
    <citation type="submission" date="2017-04" db="EMBL/GenBank/DDBJ databases">
        <authorList>
            <person name="Varghese N."/>
            <person name="Submissions S."/>
        </authorList>
    </citation>
    <scope>NUCLEOTIDE SEQUENCE [LARGE SCALE GENOMIC DNA]</scope>
    <source>
        <strain evidence="18">VKM Ac-2510</strain>
    </source>
</reference>
<evidence type="ECO:0000313" key="17">
    <source>
        <dbReference type="EMBL" id="SMG26999.1"/>
    </source>
</evidence>
<feature type="transmembrane region" description="Helical" evidence="11">
    <location>
        <begin position="694"/>
        <end position="717"/>
    </location>
</feature>
<feature type="transmembrane region" description="Helical" evidence="11">
    <location>
        <begin position="128"/>
        <end position="146"/>
    </location>
</feature>
<dbReference type="EMBL" id="FXAY01000002">
    <property type="protein sequence ID" value="SMG26999.1"/>
    <property type="molecule type" value="Genomic_DNA"/>
</dbReference>
<feature type="transmembrane region" description="Helical" evidence="11">
    <location>
        <begin position="319"/>
        <end position="343"/>
    </location>
</feature>
<dbReference type="PRINTS" id="PR01434">
    <property type="entry name" value="NADHDHGNASE5"/>
</dbReference>
<evidence type="ECO:0000256" key="5">
    <source>
        <dbReference type="ARBA" id="ARBA00022692"/>
    </source>
</evidence>
<feature type="transmembrane region" description="Helical" evidence="11">
    <location>
        <begin position="158"/>
        <end position="182"/>
    </location>
</feature>
<evidence type="ECO:0000256" key="4">
    <source>
        <dbReference type="ARBA" id="ARBA00022475"/>
    </source>
</evidence>
<dbReference type="GO" id="GO:0006811">
    <property type="term" value="P:monoatomic ion transport"/>
    <property type="evidence" value="ECO:0007669"/>
    <property type="project" value="UniProtKB-KW"/>
</dbReference>
<keyword evidence="18" id="KW-1185">Reference proteome</keyword>
<dbReference type="PANTHER" id="PTHR43373:SF1">
    <property type="entry name" value="NA(+)_H(+) ANTIPORTER SUBUNIT A"/>
    <property type="match status" value="1"/>
</dbReference>
<dbReference type="AlphaFoldDB" id="A0A1X7JG66"/>
<dbReference type="InterPro" id="IPR025383">
    <property type="entry name" value="MrpA_C/MbhD"/>
</dbReference>
<feature type="domain" description="MrpA C-terminal/MbhE" evidence="16">
    <location>
        <begin position="690"/>
        <end position="769"/>
    </location>
</feature>
<dbReference type="InterPro" id="IPR050616">
    <property type="entry name" value="CPA3_Na-H_Antiporter_A"/>
</dbReference>